<sequence>MRYAATCPAAAAQEAYVRLTIPLQYFSRCIKLVFPRITHRAREKCLAKHQGSAYFYL</sequence>
<proteinExistence type="predicted"/>
<protein>
    <submittedName>
        <fullName evidence="1">Uncharacterized protein</fullName>
    </submittedName>
</protein>
<accession>A0A375FT07</accession>
<evidence type="ECO:0000313" key="1">
    <source>
        <dbReference type="EMBL" id="SPC10631.1"/>
    </source>
</evidence>
<organism evidence="1">
    <name type="scientific">Cupriavidus oxalaticus</name>
    <dbReference type="NCBI Taxonomy" id="96344"/>
    <lineage>
        <taxon>Bacteria</taxon>
        <taxon>Pseudomonadati</taxon>
        <taxon>Pseudomonadota</taxon>
        <taxon>Betaproteobacteria</taxon>
        <taxon>Burkholderiales</taxon>
        <taxon>Burkholderiaceae</taxon>
        <taxon>Cupriavidus</taxon>
    </lineage>
</organism>
<dbReference type="EMBL" id="OGUS01000109">
    <property type="protein sequence ID" value="SPC10631.1"/>
    <property type="molecule type" value="Genomic_DNA"/>
</dbReference>
<reference evidence="1" key="1">
    <citation type="submission" date="2018-01" db="EMBL/GenBank/DDBJ databases">
        <authorList>
            <person name="Clerissi C."/>
        </authorList>
    </citation>
    <scope>NUCLEOTIDE SEQUENCE</scope>
    <source>
        <strain evidence="1">Cupriavidus oxalaticus LMG 2235</strain>
    </source>
</reference>
<comment type="caution">
    <text evidence="1">The sequence shown here is derived from an EMBL/GenBank/DDBJ whole genome shotgun (WGS) entry which is preliminary data.</text>
</comment>
<dbReference type="AlphaFoldDB" id="A0A375FT07"/>
<dbReference type="Proteomes" id="UP000256862">
    <property type="component" value="Chromosome CO2235"/>
</dbReference>
<name>A0A375FT07_9BURK</name>
<gene>
    <name evidence="1" type="ORF">CO2235_10016</name>
</gene>